<dbReference type="InterPro" id="IPR050595">
    <property type="entry name" value="Bact_response_regulator"/>
</dbReference>
<evidence type="ECO:0000256" key="1">
    <source>
        <dbReference type="ARBA" id="ARBA00022553"/>
    </source>
</evidence>
<evidence type="ECO:0000256" key="2">
    <source>
        <dbReference type="PROSITE-ProRule" id="PRU00169"/>
    </source>
</evidence>
<evidence type="ECO:0000259" key="3">
    <source>
        <dbReference type="PROSITE" id="PS50110"/>
    </source>
</evidence>
<dbReference type="InterPro" id="IPR001789">
    <property type="entry name" value="Sig_transdc_resp-reg_receiver"/>
</dbReference>
<dbReference type="GO" id="GO:0000160">
    <property type="term" value="P:phosphorelay signal transduction system"/>
    <property type="evidence" value="ECO:0007669"/>
    <property type="project" value="InterPro"/>
</dbReference>
<dbReference type="RefSeq" id="WP_092081151.1">
    <property type="nucleotide sequence ID" value="NZ_FOYI01000008.1"/>
</dbReference>
<accession>A0A1I6E874</accession>
<reference evidence="4 5" key="1">
    <citation type="submission" date="2016-10" db="EMBL/GenBank/DDBJ databases">
        <authorList>
            <person name="de Groot N.N."/>
        </authorList>
    </citation>
    <scope>NUCLEOTIDE SEQUENCE [LARGE SCALE GENOMIC DNA]</scope>
    <source>
        <strain evidence="5">KMM 9023,NRIC 0796,JCM 17311,KCTC 23692</strain>
    </source>
</reference>
<name>A0A1I6E874_9RHOB</name>
<sequence>MDSLEPMLQARRPTPSRPLLGLTVLVVEDSRFACEAMRLLCLRSGARIRRADSLTAARRHLQIYRPSVVVVDLGLPDGAGEDLIRELTQAQDNQTVVLGISGDDGGRDRAIEAGADGFMEKPISSLATFQETVLAHVPPDMHPRGPRMISQETVKPDPIAFEDDIAHAAEVLSASEGDYMIGYVTQFLLGVARSAEDTDLADAIRRLEDERTDDTYSGAEVARFASFLKSRLGARAAI</sequence>
<dbReference type="Proteomes" id="UP000199302">
    <property type="component" value="Unassembled WGS sequence"/>
</dbReference>
<dbReference type="SUPFAM" id="SSF52172">
    <property type="entry name" value="CheY-like"/>
    <property type="match status" value="1"/>
</dbReference>
<dbReference type="AlphaFoldDB" id="A0A1I6E874"/>
<feature type="domain" description="Response regulatory" evidence="3">
    <location>
        <begin position="23"/>
        <end position="136"/>
    </location>
</feature>
<dbReference type="OrthoDB" id="7831674at2"/>
<dbReference type="Pfam" id="PF00072">
    <property type="entry name" value="Response_reg"/>
    <property type="match status" value="1"/>
</dbReference>
<gene>
    <name evidence="4" type="ORF">SAMN04515673_10812</name>
</gene>
<dbReference type="PROSITE" id="PS50110">
    <property type="entry name" value="RESPONSE_REGULATORY"/>
    <property type="match status" value="1"/>
</dbReference>
<protein>
    <submittedName>
        <fullName evidence="4">Response regulator receiver domain-containing protein</fullName>
    </submittedName>
</protein>
<dbReference type="CDD" id="cd00156">
    <property type="entry name" value="REC"/>
    <property type="match status" value="1"/>
</dbReference>
<evidence type="ECO:0000313" key="5">
    <source>
        <dbReference type="Proteomes" id="UP000199302"/>
    </source>
</evidence>
<evidence type="ECO:0000313" key="4">
    <source>
        <dbReference type="EMBL" id="SFR13708.1"/>
    </source>
</evidence>
<dbReference type="SMART" id="SM00448">
    <property type="entry name" value="REC"/>
    <property type="match status" value="1"/>
</dbReference>
<dbReference type="PANTHER" id="PTHR44591">
    <property type="entry name" value="STRESS RESPONSE REGULATOR PROTEIN 1"/>
    <property type="match status" value="1"/>
</dbReference>
<feature type="modified residue" description="4-aspartylphosphate" evidence="2">
    <location>
        <position position="72"/>
    </location>
</feature>
<organism evidence="4 5">
    <name type="scientific">Poseidonocella sedimentorum</name>
    <dbReference type="NCBI Taxonomy" id="871652"/>
    <lineage>
        <taxon>Bacteria</taxon>
        <taxon>Pseudomonadati</taxon>
        <taxon>Pseudomonadota</taxon>
        <taxon>Alphaproteobacteria</taxon>
        <taxon>Rhodobacterales</taxon>
        <taxon>Roseobacteraceae</taxon>
        <taxon>Poseidonocella</taxon>
    </lineage>
</organism>
<keyword evidence="1 2" id="KW-0597">Phosphoprotein</keyword>
<keyword evidence="5" id="KW-1185">Reference proteome</keyword>
<dbReference type="PANTHER" id="PTHR44591:SF3">
    <property type="entry name" value="RESPONSE REGULATORY DOMAIN-CONTAINING PROTEIN"/>
    <property type="match status" value="1"/>
</dbReference>
<dbReference type="Gene3D" id="3.40.50.2300">
    <property type="match status" value="1"/>
</dbReference>
<dbReference type="InterPro" id="IPR011006">
    <property type="entry name" value="CheY-like_superfamily"/>
</dbReference>
<dbReference type="EMBL" id="FOYI01000008">
    <property type="protein sequence ID" value="SFR13708.1"/>
    <property type="molecule type" value="Genomic_DNA"/>
</dbReference>
<dbReference type="STRING" id="871652.SAMN04515673_10812"/>
<proteinExistence type="predicted"/>